<dbReference type="GeneID" id="75186129"/>
<gene>
    <name evidence="1" type="ORF">D8771_24725</name>
</gene>
<proteinExistence type="predicted"/>
<name>A0A8H1L555_9ACTN</name>
<dbReference type="EMBL" id="RCIY01000087">
    <property type="protein sequence ID" value="TGG78417.1"/>
    <property type="molecule type" value="Genomic_DNA"/>
</dbReference>
<sequence>MGIFDRLTGTKRPARGVPPQPTDVLRATLLGLNGPDVPYVVRDGSAEAIDLIAEWRLMEPAWQGTFAKSQLSRNLEIRMRFVPADCEVRVLEQQWEIDWVDDRPVSKKYGRGPANTWSREWTIGRGKEGRWEVTETFRFDSSEMKDPLQNTVLEAGWIWRGVPLGKL</sequence>
<accession>A0A8H1L555</accession>
<evidence type="ECO:0000313" key="2">
    <source>
        <dbReference type="Proteomes" id="UP000298111"/>
    </source>
</evidence>
<dbReference type="Proteomes" id="UP000298111">
    <property type="component" value="Unassembled WGS sequence"/>
</dbReference>
<protein>
    <submittedName>
        <fullName evidence="1">Uncharacterized protein</fullName>
    </submittedName>
</protein>
<organism evidence="1 2">
    <name type="scientific">Streptomyces albus</name>
    <dbReference type="NCBI Taxonomy" id="1888"/>
    <lineage>
        <taxon>Bacteria</taxon>
        <taxon>Bacillati</taxon>
        <taxon>Actinomycetota</taxon>
        <taxon>Actinomycetes</taxon>
        <taxon>Kitasatosporales</taxon>
        <taxon>Streptomycetaceae</taxon>
        <taxon>Streptomyces</taxon>
    </lineage>
</organism>
<comment type="caution">
    <text evidence="1">The sequence shown here is derived from an EMBL/GenBank/DDBJ whole genome shotgun (WGS) entry which is preliminary data.</text>
</comment>
<evidence type="ECO:0000313" key="1">
    <source>
        <dbReference type="EMBL" id="TGG78417.1"/>
    </source>
</evidence>
<dbReference type="AlphaFoldDB" id="A0A8H1L555"/>
<reference evidence="1 2" key="1">
    <citation type="submission" date="2018-10" db="EMBL/GenBank/DDBJ databases">
        <title>Isolation of pseudouridimycin from Streptomyces albus DSM 40763.</title>
        <authorList>
            <person name="Rosenqvist P."/>
            <person name="Metsae-Ketelae M."/>
            <person name="Virta P."/>
        </authorList>
    </citation>
    <scope>NUCLEOTIDE SEQUENCE [LARGE SCALE GENOMIC DNA]</scope>
    <source>
        <strain evidence="1 2">DSM 40763</strain>
    </source>
</reference>
<dbReference type="RefSeq" id="WP_037613781.1">
    <property type="nucleotide sequence ID" value="NZ_CP103061.1"/>
</dbReference>